<evidence type="ECO:0000313" key="2">
    <source>
        <dbReference type="EMBL" id="KAK5984297.1"/>
    </source>
</evidence>
<evidence type="ECO:0000313" key="3">
    <source>
        <dbReference type="Proteomes" id="UP001331761"/>
    </source>
</evidence>
<keyword evidence="1" id="KW-0732">Signal</keyword>
<dbReference type="EMBL" id="WIXE01003035">
    <property type="protein sequence ID" value="KAK5984297.1"/>
    <property type="molecule type" value="Genomic_DNA"/>
</dbReference>
<dbReference type="AlphaFoldDB" id="A0AAN8FZI9"/>
<protein>
    <submittedName>
        <fullName evidence="2">Uncharacterized protein</fullName>
    </submittedName>
</protein>
<reference evidence="2 3" key="1">
    <citation type="submission" date="2019-10" db="EMBL/GenBank/DDBJ databases">
        <title>Assembly and Annotation for the nematode Trichostrongylus colubriformis.</title>
        <authorList>
            <person name="Martin J."/>
        </authorList>
    </citation>
    <scope>NUCLEOTIDE SEQUENCE [LARGE SCALE GENOMIC DNA]</scope>
    <source>
        <strain evidence="2">G859</strain>
        <tissue evidence="2">Whole worm</tissue>
    </source>
</reference>
<sequence>MLLRGILLVHTMISLSALCHAAPHYYYYSRETYSQEPVTHNSMRNSSSCKMAEFMMDDSITEPLAGTFRHCQSRSGLEDRRYPVEQNGRSIEFVFVNANVFFAADFKPMIFEPEEASLSPTLPCSLTLLLFLFLFFLE</sequence>
<dbReference type="Proteomes" id="UP001331761">
    <property type="component" value="Unassembled WGS sequence"/>
</dbReference>
<proteinExistence type="predicted"/>
<comment type="caution">
    <text evidence="2">The sequence shown here is derived from an EMBL/GenBank/DDBJ whole genome shotgun (WGS) entry which is preliminary data.</text>
</comment>
<keyword evidence="3" id="KW-1185">Reference proteome</keyword>
<feature type="signal peptide" evidence="1">
    <location>
        <begin position="1"/>
        <end position="21"/>
    </location>
</feature>
<name>A0AAN8FZI9_TRICO</name>
<feature type="chain" id="PRO_5042864248" evidence="1">
    <location>
        <begin position="22"/>
        <end position="138"/>
    </location>
</feature>
<accession>A0AAN8FZI9</accession>
<evidence type="ECO:0000256" key="1">
    <source>
        <dbReference type="SAM" id="SignalP"/>
    </source>
</evidence>
<organism evidence="2 3">
    <name type="scientific">Trichostrongylus colubriformis</name>
    <name type="common">Black scour worm</name>
    <dbReference type="NCBI Taxonomy" id="6319"/>
    <lineage>
        <taxon>Eukaryota</taxon>
        <taxon>Metazoa</taxon>
        <taxon>Ecdysozoa</taxon>
        <taxon>Nematoda</taxon>
        <taxon>Chromadorea</taxon>
        <taxon>Rhabditida</taxon>
        <taxon>Rhabditina</taxon>
        <taxon>Rhabditomorpha</taxon>
        <taxon>Strongyloidea</taxon>
        <taxon>Trichostrongylidae</taxon>
        <taxon>Trichostrongylus</taxon>
    </lineage>
</organism>
<gene>
    <name evidence="2" type="ORF">GCK32_003869</name>
</gene>